<dbReference type="Pfam" id="PF00528">
    <property type="entry name" value="BPD_transp_1"/>
    <property type="match status" value="1"/>
</dbReference>
<evidence type="ECO:0000256" key="4">
    <source>
        <dbReference type="ARBA" id="ARBA00022692"/>
    </source>
</evidence>
<accession>A0A1I4IRX0</accession>
<dbReference type="PANTHER" id="PTHR30193:SF1">
    <property type="entry name" value="ABC TRANSPORTER PERMEASE PROTEIN YESP-RELATED"/>
    <property type="match status" value="1"/>
</dbReference>
<evidence type="ECO:0000256" key="5">
    <source>
        <dbReference type="ARBA" id="ARBA00022989"/>
    </source>
</evidence>
<protein>
    <submittedName>
        <fullName evidence="9">Carbohydrate ABC transporter membrane protein 1, CUT1 family (TC 3.A.1.1.-)</fullName>
    </submittedName>
</protein>
<keyword evidence="4 7" id="KW-0812">Transmembrane</keyword>
<dbReference type="PANTHER" id="PTHR30193">
    <property type="entry name" value="ABC TRANSPORTER PERMEASE PROTEIN"/>
    <property type="match status" value="1"/>
</dbReference>
<feature type="transmembrane region" description="Helical" evidence="7">
    <location>
        <begin position="200"/>
        <end position="222"/>
    </location>
</feature>
<evidence type="ECO:0000256" key="1">
    <source>
        <dbReference type="ARBA" id="ARBA00004651"/>
    </source>
</evidence>
<keyword evidence="6 7" id="KW-0472">Membrane</keyword>
<comment type="subcellular location">
    <subcellularLocation>
        <location evidence="1 7">Cell membrane</location>
        <topology evidence="1 7">Multi-pass membrane protein</topology>
    </subcellularLocation>
</comment>
<evidence type="ECO:0000256" key="7">
    <source>
        <dbReference type="RuleBase" id="RU363032"/>
    </source>
</evidence>
<keyword evidence="2 7" id="KW-0813">Transport</keyword>
<dbReference type="InterPro" id="IPR051393">
    <property type="entry name" value="ABC_transporter_permease"/>
</dbReference>
<feature type="transmembrane region" description="Helical" evidence="7">
    <location>
        <begin position="12"/>
        <end position="38"/>
    </location>
</feature>
<keyword evidence="3" id="KW-1003">Cell membrane</keyword>
<feature type="transmembrane region" description="Helical" evidence="7">
    <location>
        <begin position="108"/>
        <end position="126"/>
    </location>
</feature>
<keyword evidence="5 7" id="KW-1133">Transmembrane helix</keyword>
<evidence type="ECO:0000256" key="3">
    <source>
        <dbReference type="ARBA" id="ARBA00022475"/>
    </source>
</evidence>
<reference evidence="9 10" key="1">
    <citation type="submission" date="2016-10" db="EMBL/GenBank/DDBJ databases">
        <authorList>
            <person name="de Groot N.N."/>
        </authorList>
    </citation>
    <scope>NUCLEOTIDE SEQUENCE [LARGE SCALE GENOMIC DNA]</scope>
    <source>
        <strain evidence="9 10">ATCC 51327</strain>
    </source>
</reference>
<comment type="similarity">
    <text evidence="7">Belongs to the binding-protein-dependent transport system permease family.</text>
</comment>
<dbReference type="InterPro" id="IPR035906">
    <property type="entry name" value="MetI-like_sf"/>
</dbReference>
<dbReference type="InterPro" id="IPR000515">
    <property type="entry name" value="MetI-like"/>
</dbReference>
<feature type="transmembrane region" description="Helical" evidence="7">
    <location>
        <begin position="266"/>
        <end position="285"/>
    </location>
</feature>
<dbReference type="Gene3D" id="1.10.3720.10">
    <property type="entry name" value="MetI-like"/>
    <property type="match status" value="1"/>
</dbReference>
<dbReference type="CDD" id="cd06261">
    <property type="entry name" value="TM_PBP2"/>
    <property type="match status" value="1"/>
</dbReference>
<dbReference type="STRING" id="29563.SAMN02983006_01496"/>
<dbReference type="SUPFAM" id="SSF160964">
    <property type="entry name" value="MalF N-terminal region-like"/>
    <property type="match status" value="1"/>
</dbReference>
<feature type="domain" description="ABC transmembrane type-1" evidence="8">
    <location>
        <begin position="71"/>
        <end position="284"/>
    </location>
</feature>
<proteinExistence type="inferred from homology"/>
<dbReference type="GO" id="GO:0005886">
    <property type="term" value="C:plasma membrane"/>
    <property type="evidence" value="ECO:0007669"/>
    <property type="project" value="UniProtKB-SubCell"/>
</dbReference>
<evidence type="ECO:0000313" key="9">
    <source>
        <dbReference type="EMBL" id="SFL56807.1"/>
    </source>
</evidence>
<dbReference type="PROSITE" id="PS50928">
    <property type="entry name" value="ABC_TM1"/>
    <property type="match status" value="1"/>
</dbReference>
<evidence type="ECO:0000313" key="10">
    <source>
        <dbReference type="Proteomes" id="UP000199006"/>
    </source>
</evidence>
<evidence type="ECO:0000256" key="2">
    <source>
        <dbReference type="ARBA" id="ARBA00022448"/>
    </source>
</evidence>
<feature type="transmembrane region" description="Helical" evidence="7">
    <location>
        <begin position="75"/>
        <end position="96"/>
    </location>
</feature>
<dbReference type="AlphaFoldDB" id="A0A1I4IRX0"/>
<dbReference type="RefSeq" id="WP_218142059.1">
    <property type="nucleotide sequence ID" value="NZ_FOTI01000018.1"/>
</dbReference>
<gene>
    <name evidence="9" type="ORF">SAMN02983006_01496</name>
</gene>
<dbReference type="Proteomes" id="UP000199006">
    <property type="component" value="Unassembled WGS sequence"/>
</dbReference>
<dbReference type="SUPFAM" id="SSF161098">
    <property type="entry name" value="MetI-like"/>
    <property type="match status" value="1"/>
</dbReference>
<feature type="transmembrane region" description="Helical" evidence="7">
    <location>
        <begin position="160"/>
        <end position="180"/>
    </location>
</feature>
<evidence type="ECO:0000259" key="8">
    <source>
        <dbReference type="PROSITE" id="PS50928"/>
    </source>
</evidence>
<evidence type="ECO:0000256" key="6">
    <source>
        <dbReference type="ARBA" id="ARBA00023136"/>
    </source>
</evidence>
<organism evidence="9 10">
    <name type="scientific">Halanaerobium salsuginis</name>
    <dbReference type="NCBI Taxonomy" id="29563"/>
    <lineage>
        <taxon>Bacteria</taxon>
        <taxon>Bacillati</taxon>
        <taxon>Bacillota</taxon>
        <taxon>Clostridia</taxon>
        <taxon>Halanaerobiales</taxon>
        <taxon>Halanaerobiaceae</taxon>
        <taxon>Halanaerobium</taxon>
    </lineage>
</organism>
<dbReference type="GO" id="GO:0055085">
    <property type="term" value="P:transmembrane transport"/>
    <property type="evidence" value="ECO:0007669"/>
    <property type="project" value="InterPro"/>
</dbReference>
<sequence>MRNYVNERTTLAGYIFISPWLFGFLAFMLVPVIMSLYYSFTSYNLVSSSVFVGLENYKEIIMDDPRFLNSLKVTFIYTFTALPLRLGFALLLAVLFNQGRRFVGLYRTLFYVPSLIGGSVAISVVWRQLFGYSGAMNDILVGLGILKAPIGFIGNPKTSLWTLVLLAAWQFGSPMLIFLAGLKQIPIRLYESAAIDGANWWQKFFRITIPMLTPVIFFNVVMQTIRLFMMFTQAYIITEGGPIDSTMVYVLYLFKQAFQYSSMGYASSLAWILLIILSVITLLIFKSSKYWVFYEAEGEN</sequence>
<keyword evidence="10" id="KW-1185">Reference proteome</keyword>
<name>A0A1I4IRX0_9FIRM</name>
<dbReference type="EMBL" id="FOTI01000018">
    <property type="protein sequence ID" value="SFL56807.1"/>
    <property type="molecule type" value="Genomic_DNA"/>
</dbReference>